<evidence type="ECO:0000313" key="1">
    <source>
        <dbReference type="EMBL" id="MCQ6958642.1"/>
    </source>
</evidence>
<proteinExistence type="predicted"/>
<reference evidence="1 2" key="1">
    <citation type="submission" date="2022-07" db="EMBL/GenBank/DDBJ databases">
        <title>Mucilaginibacter sp. JC4.</title>
        <authorList>
            <person name="Le V."/>
            <person name="Ko S.-R."/>
            <person name="Ahn C.-Y."/>
            <person name="Oh H.-M."/>
        </authorList>
    </citation>
    <scope>NUCLEOTIDE SEQUENCE [LARGE SCALE GENOMIC DNA]</scope>
    <source>
        <strain evidence="1 2">JC4</strain>
    </source>
</reference>
<sequence length="349" mass="39255">MHPDKHVVGLAIVKDFSSYLVRNDRGFLQQMFYLLVYLHMSNANNTNWPKLDYHYLKDTIATVHMWTQMIGKVRLKKMPWINHSWQVTLYVSATGLTTGSIPYNGGVFQIDLDFINHQLHITTSTAEKISSALGAETIAAFYTELLDNLKAAGVDVEIYAVPNEVDPAIPFAENTTPCIYNADAMHTIWQALIRIHNVFTDFRAGFLGKCSPVHFFWGAFDLAVTRFSGRPAPKHPGGAPNIPVEVMQEAYSHEVSSCGFWPGSEQFPQPAFYSYCYPTPDDYGKQQVSPPDAFYSTEMGEYFLTYEVVQQSADPEGVLMQFLQSTYDAAAKTGNWDKALESDLQGLKE</sequence>
<dbReference type="EMBL" id="JANHOH010000002">
    <property type="protein sequence ID" value="MCQ6958642.1"/>
    <property type="molecule type" value="Genomic_DNA"/>
</dbReference>
<organism evidence="1 2">
    <name type="scientific">Mucilaginibacter aquariorum</name>
    <dbReference type="NCBI Taxonomy" id="2967225"/>
    <lineage>
        <taxon>Bacteria</taxon>
        <taxon>Pseudomonadati</taxon>
        <taxon>Bacteroidota</taxon>
        <taxon>Sphingobacteriia</taxon>
        <taxon>Sphingobacteriales</taxon>
        <taxon>Sphingobacteriaceae</taxon>
        <taxon>Mucilaginibacter</taxon>
    </lineage>
</organism>
<dbReference type="RefSeq" id="WP_256538838.1">
    <property type="nucleotide sequence ID" value="NZ_JANHOH010000002.1"/>
</dbReference>
<dbReference type="InterPro" id="IPR046038">
    <property type="entry name" value="DUF5996"/>
</dbReference>
<gene>
    <name evidence="1" type="ORF">NPE20_11760</name>
</gene>
<dbReference type="Proteomes" id="UP001204376">
    <property type="component" value="Unassembled WGS sequence"/>
</dbReference>
<name>A0ABT1T291_9SPHI</name>
<accession>A0ABT1T291</accession>
<dbReference type="Pfam" id="PF19459">
    <property type="entry name" value="DUF5996"/>
    <property type="match status" value="1"/>
</dbReference>
<keyword evidence="2" id="KW-1185">Reference proteome</keyword>
<evidence type="ECO:0000313" key="2">
    <source>
        <dbReference type="Proteomes" id="UP001204376"/>
    </source>
</evidence>
<protein>
    <submittedName>
        <fullName evidence="1">DUF5996 family protein</fullName>
    </submittedName>
</protein>
<comment type="caution">
    <text evidence="1">The sequence shown here is derived from an EMBL/GenBank/DDBJ whole genome shotgun (WGS) entry which is preliminary data.</text>
</comment>